<dbReference type="SUPFAM" id="SSF47240">
    <property type="entry name" value="Ferritin-like"/>
    <property type="match status" value="1"/>
</dbReference>
<protein>
    <submittedName>
        <fullName evidence="1">Ferritin-like domain-containing protein</fullName>
    </submittedName>
</protein>
<dbReference type="Proteomes" id="UP000298471">
    <property type="component" value="Unassembled WGS sequence"/>
</dbReference>
<proteinExistence type="predicted"/>
<evidence type="ECO:0000313" key="2">
    <source>
        <dbReference type="Proteomes" id="UP000298471"/>
    </source>
</evidence>
<organism evidence="1 2">
    <name type="scientific">Hymenobacter metallicola</name>
    <dbReference type="NCBI Taxonomy" id="2563114"/>
    <lineage>
        <taxon>Bacteria</taxon>
        <taxon>Pseudomonadati</taxon>
        <taxon>Bacteroidota</taxon>
        <taxon>Cytophagia</taxon>
        <taxon>Cytophagales</taxon>
        <taxon>Hymenobacteraceae</taxon>
        <taxon>Hymenobacter</taxon>
    </lineage>
</organism>
<dbReference type="Pfam" id="PF13668">
    <property type="entry name" value="Ferritin_2"/>
    <property type="match status" value="1"/>
</dbReference>
<dbReference type="RefSeq" id="WP_135396210.1">
    <property type="nucleotide sequence ID" value="NZ_SRMB01000003.1"/>
</dbReference>
<keyword evidence="2" id="KW-1185">Reference proteome</keyword>
<dbReference type="EMBL" id="SRMB01000003">
    <property type="protein sequence ID" value="TGE26300.1"/>
    <property type="molecule type" value="Genomic_DNA"/>
</dbReference>
<reference evidence="1 2" key="1">
    <citation type="submission" date="2019-04" db="EMBL/GenBank/DDBJ databases">
        <authorList>
            <person name="Feng G."/>
            <person name="Zhang J."/>
            <person name="Zhu H."/>
        </authorList>
    </citation>
    <scope>NUCLEOTIDE SEQUENCE [LARGE SCALE GENOMIC DNA]</scope>
    <source>
        <strain evidence="1 2">9PBR-1</strain>
    </source>
</reference>
<evidence type="ECO:0000313" key="1">
    <source>
        <dbReference type="EMBL" id="TGE26300.1"/>
    </source>
</evidence>
<dbReference type="Gene3D" id="1.20.1260.10">
    <property type="match status" value="1"/>
</dbReference>
<comment type="caution">
    <text evidence="1">The sequence shown here is derived from an EMBL/GenBank/DDBJ whole genome shotgun (WGS) entry which is preliminary data.</text>
</comment>
<dbReference type="AlphaFoldDB" id="A0A4Z0Q8I1"/>
<sequence length="271" mass="28418">MTKQTYPAQLEDKSSGGLRNALPRRDFLRYTGAGLALTGLVLNGCSDDDDNVDPNANNTVNVGTSDIGVLNYAYALEQLEAAFYAQVIAGGTGTYFTSLGANSAERQILTDLAAHEKAHRDFFKNTIPANSIIKELSPDFSAIDFNVGKRAAGAPAGTKLGVLDAAMAFEDLGVAAYNGAGRYITNPVYLALAGKIVSVEARHAALIRDLMSYNTFVGSDVVDLFTPTGSASTPGVGNGTGLEKSKRPAEVITTANQFLQEGSKLNVSGLA</sequence>
<accession>A0A4Z0Q8I1</accession>
<dbReference type="OrthoDB" id="954262at2"/>
<name>A0A4Z0Q8I1_9BACT</name>
<dbReference type="InterPro" id="IPR012347">
    <property type="entry name" value="Ferritin-like"/>
</dbReference>
<dbReference type="InterPro" id="IPR009078">
    <property type="entry name" value="Ferritin-like_SF"/>
</dbReference>
<gene>
    <name evidence="1" type="ORF">E5K02_15985</name>
</gene>